<comment type="caution">
    <text evidence="1">The sequence shown here is derived from an EMBL/GenBank/DDBJ whole genome shotgun (WGS) entry which is preliminary data.</text>
</comment>
<proteinExistence type="predicted"/>
<accession>A0ABW8MU62</accession>
<evidence type="ECO:0000313" key="1">
    <source>
        <dbReference type="EMBL" id="MFK4447262.1"/>
    </source>
</evidence>
<dbReference type="EMBL" id="JBIYDN010000033">
    <property type="protein sequence ID" value="MFK4447262.1"/>
    <property type="molecule type" value="Genomic_DNA"/>
</dbReference>
<evidence type="ECO:0000313" key="2">
    <source>
        <dbReference type="Proteomes" id="UP001620514"/>
    </source>
</evidence>
<dbReference type="RefSeq" id="WP_404612732.1">
    <property type="nucleotide sequence ID" value="NZ_JBIYDN010000033.1"/>
</dbReference>
<keyword evidence="2" id="KW-1185">Reference proteome</keyword>
<protein>
    <submittedName>
        <fullName evidence="1">Uncharacterized protein</fullName>
    </submittedName>
</protein>
<sequence length="60" mass="6163">MKRFSPRNPHISLHASPHKPRGVLAALGAGSLSVLLHGGAEANASPAAMSSLHWLLGSLS</sequence>
<reference evidence="1 2" key="1">
    <citation type="submission" date="2024-11" db="EMBL/GenBank/DDBJ databases">
        <title>Using genomics to understand microbial adaptation to soil warming.</title>
        <authorList>
            <person name="Deangelis K.M. PhD."/>
        </authorList>
    </citation>
    <scope>NUCLEOTIDE SEQUENCE [LARGE SCALE GENOMIC DNA]</scope>
    <source>
        <strain evidence="1 2">GAS97</strain>
    </source>
</reference>
<organism evidence="1 2">
    <name type="scientific">Caballeronia udeis</name>
    <dbReference type="NCBI Taxonomy" id="1232866"/>
    <lineage>
        <taxon>Bacteria</taxon>
        <taxon>Pseudomonadati</taxon>
        <taxon>Pseudomonadota</taxon>
        <taxon>Betaproteobacteria</taxon>
        <taxon>Burkholderiales</taxon>
        <taxon>Burkholderiaceae</taxon>
        <taxon>Caballeronia</taxon>
    </lineage>
</organism>
<name>A0ABW8MU62_9BURK</name>
<gene>
    <name evidence="1" type="ORF">ABH943_007298</name>
</gene>
<dbReference type="Proteomes" id="UP001620514">
    <property type="component" value="Unassembled WGS sequence"/>
</dbReference>